<evidence type="ECO:0000256" key="1">
    <source>
        <dbReference type="SAM" id="MobiDB-lite"/>
    </source>
</evidence>
<protein>
    <submittedName>
        <fullName evidence="2">Uncharacterized protein</fullName>
    </submittedName>
</protein>
<sequence length="96" mass="10313">MSQHLSFVHTCPSVKSLVIEITYTLAGHSTGTPGNGKLVQTLHFATQNGTVLKADANHEGHSHLRNMSKSQVNLCQGHDENGNLPVTSQTPNQIKA</sequence>
<gene>
    <name evidence="2" type="ORF">OUZ56_016017</name>
</gene>
<dbReference type="Proteomes" id="UP001234178">
    <property type="component" value="Unassembled WGS sequence"/>
</dbReference>
<evidence type="ECO:0000313" key="3">
    <source>
        <dbReference type="Proteomes" id="UP001234178"/>
    </source>
</evidence>
<comment type="caution">
    <text evidence="2">The sequence shown here is derived from an EMBL/GenBank/DDBJ whole genome shotgun (WGS) entry which is preliminary data.</text>
</comment>
<dbReference type="EMBL" id="JAOYFB010000038">
    <property type="protein sequence ID" value="KAK4026997.1"/>
    <property type="molecule type" value="Genomic_DNA"/>
</dbReference>
<organism evidence="2 3">
    <name type="scientific">Daphnia magna</name>
    <dbReference type="NCBI Taxonomy" id="35525"/>
    <lineage>
        <taxon>Eukaryota</taxon>
        <taxon>Metazoa</taxon>
        <taxon>Ecdysozoa</taxon>
        <taxon>Arthropoda</taxon>
        <taxon>Crustacea</taxon>
        <taxon>Branchiopoda</taxon>
        <taxon>Diplostraca</taxon>
        <taxon>Cladocera</taxon>
        <taxon>Anomopoda</taxon>
        <taxon>Daphniidae</taxon>
        <taxon>Daphnia</taxon>
    </lineage>
</organism>
<proteinExistence type="predicted"/>
<keyword evidence="3" id="KW-1185">Reference proteome</keyword>
<feature type="region of interest" description="Disordered" evidence="1">
    <location>
        <begin position="74"/>
        <end position="96"/>
    </location>
</feature>
<accession>A0ABR0APF3</accession>
<feature type="compositionally biased region" description="Polar residues" evidence="1">
    <location>
        <begin position="84"/>
        <end position="96"/>
    </location>
</feature>
<evidence type="ECO:0000313" key="2">
    <source>
        <dbReference type="EMBL" id="KAK4026997.1"/>
    </source>
</evidence>
<name>A0ABR0APF3_9CRUS</name>
<reference evidence="2 3" key="1">
    <citation type="journal article" date="2023" name="Nucleic Acids Res.">
        <title>The hologenome of Daphnia magna reveals possible DNA methylation and microbiome-mediated evolution of the host genome.</title>
        <authorList>
            <person name="Chaturvedi A."/>
            <person name="Li X."/>
            <person name="Dhandapani V."/>
            <person name="Marshall H."/>
            <person name="Kissane S."/>
            <person name="Cuenca-Cambronero M."/>
            <person name="Asole G."/>
            <person name="Calvet F."/>
            <person name="Ruiz-Romero M."/>
            <person name="Marangio P."/>
            <person name="Guigo R."/>
            <person name="Rago D."/>
            <person name="Mirbahai L."/>
            <person name="Eastwood N."/>
            <person name="Colbourne J.K."/>
            <person name="Zhou J."/>
            <person name="Mallon E."/>
            <person name="Orsini L."/>
        </authorList>
    </citation>
    <scope>NUCLEOTIDE SEQUENCE [LARGE SCALE GENOMIC DNA]</scope>
    <source>
        <strain evidence="2">LRV0_1</strain>
    </source>
</reference>